<protein>
    <submittedName>
        <fullName evidence="2">Uncharacterized protein</fullName>
    </submittedName>
</protein>
<dbReference type="RefSeq" id="WP_307279663.1">
    <property type="nucleotide sequence ID" value="NZ_JAUSVX010000012.1"/>
</dbReference>
<feature type="compositionally biased region" description="Basic and acidic residues" evidence="1">
    <location>
        <begin position="141"/>
        <end position="150"/>
    </location>
</feature>
<sequence>MASPAPQRDADTPNTISALGLRRAALRGMLASPIIDTEEHKSLRDELVGELRSISQSMARIQARNSVELCAKVDALAEEHRQEPDAASIQELVGSIRRDVMTLVPRPGNERPSVHPIRTFQTARTVDPAAAEAARAAAEAGDDKKDGEGA</sequence>
<evidence type="ECO:0000313" key="2">
    <source>
        <dbReference type="EMBL" id="MDQ0472611.1"/>
    </source>
</evidence>
<evidence type="ECO:0000256" key="1">
    <source>
        <dbReference type="SAM" id="MobiDB-lite"/>
    </source>
</evidence>
<dbReference type="EMBL" id="JAUSVX010000012">
    <property type="protein sequence ID" value="MDQ0472611.1"/>
    <property type="molecule type" value="Genomic_DNA"/>
</dbReference>
<keyword evidence="3" id="KW-1185">Reference proteome</keyword>
<gene>
    <name evidence="2" type="ORF">QO011_005640</name>
</gene>
<evidence type="ECO:0000313" key="3">
    <source>
        <dbReference type="Proteomes" id="UP001242480"/>
    </source>
</evidence>
<name>A0ABU0JEB8_9HYPH</name>
<organism evidence="2 3">
    <name type="scientific">Labrys wisconsinensis</name>
    <dbReference type="NCBI Taxonomy" id="425677"/>
    <lineage>
        <taxon>Bacteria</taxon>
        <taxon>Pseudomonadati</taxon>
        <taxon>Pseudomonadota</taxon>
        <taxon>Alphaproteobacteria</taxon>
        <taxon>Hyphomicrobiales</taxon>
        <taxon>Xanthobacteraceae</taxon>
        <taxon>Labrys</taxon>
    </lineage>
</organism>
<dbReference type="Proteomes" id="UP001242480">
    <property type="component" value="Unassembled WGS sequence"/>
</dbReference>
<proteinExistence type="predicted"/>
<accession>A0ABU0JEB8</accession>
<feature type="region of interest" description="Disordered" evidence="1">
    <location>
        <begin position="129"/>
        <end position="150"/>
    </location>
</feature>
<comment type="caution">
    <text evidence="2">The sequence shown here is derived from an EMBL/GenBank/DDBJ whole genome shotgun (WGS) entry which is preliminary data.</text>
</comment>
<reference evidence="2 3" key="1">
    <citation type="submission" date="2023-07" db="EMBL/GenBank/DDBJ databases">
        <title>Genomic Encyclopedia of Type Strains, Phase IV (KMG-IV): sequencing the most valuable type-strain genomes for metagenomic binning, comparative biology and taxonomic classification.</title>
        <authorList>
            <person name="Goeker M."/>
        </authorList>
    </citation>
    <scope>NUCLEOTIDE SEQUENCE [LARGE SCALE GENOMIC DNA]</scope>
    <source>
        <strain evidence="2 3">DSM 19619</strain>
    </source>
</reference>
<feature type="compositionally biased region" description="Low complexity" evidence="1">
    <location>
        <begin position="129"/>
        <end position="139"/>
    </location>
</feature>